<dbReference type="PANTHER" id="PTHR46825:SF9">
    <property type="entry name" value="BETA-LACTAMASE-RELATED DOMAIN-CONTAINING PROTEIN"/>
    <property type="match status" value="1"/>
</dbReference>
<dbReference type="PANTHER" id="PTHR46825">
    <property type="entry name" value="D-ALANYL-D-ALANINE-CARBOXYPEPTIDASE/ENDOPEPTIDASE AMPH"/>
    <property type="match status" value="1"/>
</dbReference>
<dbReference type="RefSeq" id="WP_183588467.1">
    <property type="nucleotide sequence ID" value="NZ_JACHCA010000009.1"/>
</dbReference>
<feature type="domain" description="Beta-lactamase-related" evidence="2">
    <location>
        <begin position="33"/>
        <end position="351"/>
    </location>
</feature>
<name>A0A841JER1_9SPHI</name>
<dbReference type="Pfam" id="PF00144">
    <property type="entry name" value="Beta-lactamase"/>
    <property type="match status" value="1"/>
</dbReference>
<evidence type="ECO:0000313" key="3">
    <source>
        <dbReference type="EMBL" id="MBB6129340.1"/>
    </source>
</evidence>
<dbReference type="InterPro" id="IPR012338">
    <property type="entry name" value="Beta-lactam/transpept-like"/>
</dbReference>
<dbReference type="EMBL" id="JACHCA010000009">
    <property type="protein sequence ID" value="MBB6129340.1"/>
    <property type="molecule type" value="Genomic_DNA"/>
</dbReference>
<evidence type="ECO:0000256" key="1">
    <source>
        <dbReference type="SAM" id="SignalP"/>
    </source>
</evidence>
<dbReference type="AlphaFoldDB" id="A0A841JER1"/>
<gene>
    <name evidence="3" type="ORF">HDF22_003466</name>
</gene>
<feature type="signal peptide" evidence="1">
    <location>
        <begin position="1"/>
        <end position="20"/>
    </location>
</feature>
<protein>
    <submittedName>
        <fullName evidence="3">CubicO group peptidase (Beta-lactamase class C family)</fullName>
    </submittedName>
</protein>
<dbReference type="InterPro" id="IPR001466">
    <property type="entry name" value="Beta-lactam-related"/>
</dbReference>
<dbReference type="Gene3D" id="3.40.710.10">
    <property type="entry name" value="DD-peptidase/beta-lactamase superfamily"/>
    <property type="match status" value="1"/>
</dbReference>
<feature type="chain" id="PRO_5033037951" evidence="1">
    <location>
        <begin position="21"/>
        <end position="459"/>
    </location>
</feature>
<comment type="caution">
    <text evidence="3">The sequence shown here is derived from an EMBL/GenBank/DDBJ whole genome shotgun (WGS) entry which is preliminary data.</text>
</comment>
<proteinExistence type="predicted"/>
<keyword evidence="1" id="KW-0732">Signal</keyword>
<dbReference type="Proteomes" id="UP000548326">
    <property type="component" value="Unassembled WGS sequence"/>
</dbReference>
<organism evidence="3 4">
    <name type="scientific">Mucilaginibacter lappiensis</name>
    <dbReference type="NCBI Taxonomy" id="354630"/>
    <lineage>
        <taxon>Bacteria</taxon>
        <taxon>Pseudomonadati</taxon>
        <taxon>Bacteroidota</taxon>
        <taxon>Sphingobacteriia</taxon>
        <taxon>Sphingobacteriales</taxon>
        <taxon>Sphingobacteriaceae</taxon>
        <taxon>Mucilaginibacter</taxon>
    </lineage>
</organism>
<reference evidence="3 4" key="1">
    <citation type="submission" date="2020-08" db="EMBL/GenBank/DDBJ databases">
        <title>Genomic Encyclopedia of Type Strains, Phase IV (KMG-V): Genome sequencing to study the core and pangenomes of soil and plant-associated prokaryotes.</title>
        <authorList>
            <person name="Whitman W."/>
        </authorList>
    </citation>
    <scope>NUCLEOTIDE SEQUENCE [LARGE SCALE GENOMIC DNA]</scope>
    <source>
        <strain evidence="3 4">MP601</strain>
    </source>
</reference>
<dbReference type="SUPFAM" id="SSF56601">
    <property type="entry name" value="beta-lactamase/transpeptidase-like"/>
    <property type="match status" value="1"/>
</dbReference>
<sequence>MKNYLFTLLIFFLIPLNSTAQSQQDTSLTRKLDELIKQRLSSVGPGCVVLVAKKGQIIYKKAFGLSDLPSKKPMRADMIFRIGSMTKQYTAIATLQLVELGKISLQDTIQKYVKEFPYKGHPIKIENLLTQTSGIQDYMTLQNHDPAKERDEYTPAQGVDYFKDAPLNFTPGSKFEYSNSNFYLLGYIIELVTGQSYESYIKEHLLKPAGLEHTYYLHKGENVPRLTPGYSRPDGKNWEPAELQDPTVMYATGGLMSNVDDLFKWHQALSAGKLISTQMLKKAYTPFRLADGSLSEYAYGWFIRDLDGSTTIEHSGSTDGYQTDEIYLPQEDVFIVALFNGFEYDMDFIMLPNDIARLAAGKPLRPELKLIDDSLKQYTGTYTYNSEHQMVVTFKNHQLFVDDTYQKDNLHAIKLYAKNNNRFYIKEAPIDFEFVPDPSSKKFMLVTYNAHGKDAEWKQ</sequence>
<accession>A0A841JER1</accession>
<evidence type="ECO:0000259" key="2">
    <source>
        <dbReference type="Pfam" id="PF00144"/>
    </source>
</evidence>
<evidence type="ECO:0000313" key="4">
    <source>
        <dbReference type="Proteomes" id="UP000548326"/>
    </source>
</evidence>
<dbReference type="InterPro" id="IPR050491">
    <property type="entry name" value="AmpC-like"/>
</dbReference>